<feature type="domain" description="Alpha-2-macroglobulin" evidence="4">
    <location>
        <begin position="2"/>
        <end position="76"/>
    </location>
</feature>
<dbReference type="InterPro" id="IPR050473">
    <property type="entry name" value="A2M/Complement_sys"/>
</dbReference>
<dbReference type="AlphaFoldDB" id="A0A3S3NSH3"/>
<name>A0A3S3NSH3_9ACAR</name>
<accession>A0A3S3NSH3</accession>
<organism evidence="5 6">
    <name type="scientific">Dinothrombium tinctorium</name>
    <dbReference type="NCBI Taxonomy" id="1965070"/>
    <lineage>
        <taxon>Eukaryota</taxon>
        <taxon>Metazoa</taxon>
        <taxon>Ecdysozoa</taxon>
        <taxon>Arthropoda</taxon>
        <taxon>Chelicerata</taxon>
        <taxon>Arachnida</taxon>
        <taxon>Acari</taxon>
        <taxon>Acariformes</taxon>
        <taxon>Trombidiformes</taxon>
        <taxon>Prostigmata</taxon>
        <taxon>Anystina</taxon>
        <taxon>Parasitengona</taxon>
        <taxon>Trombidioidea</taxon>
        <taxon>Trombidiidae</taxon>
        <taxon>Dinothrombium</taxon>
    </lineage>
</organism>
<keyword evidence="2" id="KW-0882">Thioester bond</keyword>
<dbReference type="PANTHER" id="PTHR11412:SF136">
    <property type="entry name" value="CD109 ANTIGEN"/>
    <property type="match status" value="1"/>
</dbReference>
<keyword evidence="6" id="KW-1185">Reference proteome</keyword>
<reference evidence="5 6" key="1">
    <citation type="journal article" date="2018" name="Gigascience">
        <title>Genomes of trombidid mites reveal novel predicted allergens and laterally-transferred genes associated with secondary metabolism.</title>
        <authorList>
            <person name="Dong X."/>
            <person name="Chaisiri K."/>
            <person name="Xia D."/>
            <person name="Armstrong S.D."/>
            <person name="Fang Y."/>
            <person name="Donnelly M.J."/>
            <person name="Kadowaki T."/>
            <person name="McGarry J.W."/>
            <person name="Darby A.C."/>
            <person name="Makepeace B.L."/>
        </authorList>
    </citation>
    <scope>NUCLEOTIDE SEQUENCE [LARGE SCALE GENOMIC DNA]</scope>
    <source>
        <strain evidence="5">UoL-WK</strain>
    </source>
</reference>
<dbReference type="SMART" id="SM01360">
    <property type="entry name" value="A2M"/>
    <property type="match status" value="1"/>
</dbReference>
<evidence type="ECO:0000313" key="6">
    <source>
        <dbReference type="Proteomes" id="UP000285301"/>
    </source>
</evidence>
<dbReference type="Gene3D" id="2.20.130.20">
    <property type="match status" value="1"/>
</dbReference>
<evidence type="ECO:0000256" key="3">
    <source>
        <dbReference type="SAM" id="Phobius"/>
    </source>
</evidence>
<dbReference type="EMBL" id="NCKU01010250">
    <property type="protein sequence ID" value="RWS00909.1"/>
    <property type="molecule type" value="Genomic_DNA"/>
</dbReference>
<evidence type="ECO:0000259" key="4">
    <source>
        <dbReference type="SMART" id="SM01360"/>
    </source>
</evidence>
<dbReference type="OrthoDB" id="6359008at2759"/>
<keyword evidence="3" id="KW-0812">Transmembrane</keyword>
<evidence type="ECO:0000256" key="2">
    <source>
        <dbReference type="ARBA" id="ARBA00022966"/>
    </source>
</evidence>
<sequence>MTQAIPDTITTWFVSAIAVNNQTGISVTESRTAIKVFQQFFIKLNLPYSIICGETLALEVVVFNYYKQTKKQTSYSTIKRMNF</sequence>
<dbReference type="STRING" id="1965070.A0A3S3NSH3"/>
<protein>
    <submittedName>
        <fullName evidence="5">Thioester-containing protein 3-like protein</fullName>
    </submittedName>
</protein>
<dbReference type="Pfam" id="PF00207">
    <property type="entry name" value="A2M"/>
    <property type="match status" value="1"/>
</dbReference>
<dbReference type="InterPro" id="IPR013783">
    <property type="entry name" value="Ig-like_fold"/>
</dbReference>
<dbReference type="PANTHER" id="PTHR11412">
    <property type="entry name" value="MACROGLOBULIN / COMPLEMENT"/>
    <property type="match status" value="1"/>
</dbReference>
<evidence type="ECO:0000256" key="1">
    <source>
        <dbReference type="ARBA" id="ARBA00022729"/>
    </source>
</evidence>
<comment type="caution">
    <text evidence="5">The sequence shown here is derived from an EMBL/GenBank/DDBJ whole genome shotgun (WGS) entry which is preliminary data.</text>
</comment>
<gene>
    <name evidence="5" type="ORF">B4U79_09356</name>
</gene>
<feature type="transmembrane region" description="Helical" evidence="3">
    <location>
        <begin position="46"/>
        <end position="66"/>
    </location>
</feature>
<keyword evidence="3" id="KW-1133">Transmembrane helix</keyword>
<dbReference type="GO" id="GO:0004866">
    <property type="term" value="F:endopeptidase inhibitor activity"/>
    <property type="evidence" value="ECO:0007669"/>
    <property type="project" value="InterPro"/>
</dbReference>
<keyword evidence="1" id="KW-0732">Signal</keyword>
<keyword evidence="3" id="KW-0472">Membrane</keyword>
<dbReference type="Gene3D" id="2.60.40.10">
    <property type="entry name" value="Immunoglobulins"/>
    <property type="match status" value="1"/>
</dbReference>
<evidence type="ECO:0000313" key="5">
    <source>
        <dbReference type="EMBL" id="RWS00909.1"/>
    </source>
</evidence>
<dbReference type="Proteomes" id="UP000285301">
    <property type="component" value="Unassembled WGS sequence"/>
</dbReference>
<proteinExistence type="predicted"/>
<dbReference type="InterPro" id="IPR001599">
    <property type="entry name" value="Macroglobln_a2"/>
</dbReference>